<accession>A0AAV4D5W5</accession>
<sequence length="93" mass="10146">MSIGVIVQVYNDFTSLLVMKSYWNRLLNLDNPCCVQQVYKAAPLVVLSDEGAFPSAQRQNRPTSSTKSDNCPRVASHSCETLVNKGTVVAPDG</sequence>
<dbReference type="EMBL" id="BLXT01007498">
    <property type="protein sequence ID" value="GFO39539.1"/>
    <property type="molecule type" value="Genomic_DNA"/>
</dbReference>
<reference evidence="2 3" key="1">
    <citation type="journal article" date="2021" name="Elife">
        <title>Chloroplast acquisition without the gene transfer in kleptoplastic sea slugs, Plakobranchus ocellatus.</title>
        <authorList>
            <person name="Maeda T."/>
            <person name="Takahashi S."/>
            <person name="Yoshida T."/>
            <person name="Shimamura S."/>
            <person name="Takaki Y."/>
            <person name="Nagai Y."/>
            <person name="Toyoda A."/>
            <person name="Suzuki Y."/>
            <person name="Arimoto A."/>
            <person name="Ishii H."/>
            <person name="Satoh N."/>
            <person name="Nishiyama T."/>
            <person name="Hasebe M."/>
            <person name="Maruyama T."/>
            <person name="Minagawa J."/>
            <person name="Obokata J."/>
            <person name="Shigenobu S."/>
        </authorList>
    </citation>
    <scope>NUCLEOTIDE SEQUENCE [LARGE SCALE GENOMIC DNA]</scope>
</reference>
<name>A0AAV4D5W5_9GAST</name>
<feature type="compositionally biased region" description="Polar residues" evidence="1">
    <location>
        <begin position="56"/>
        <end position="69"/>
    </location>
</feature>
<feature type="region of interest" description="Disordered" evidence="1">
    <location>
        <begin position="54"/>
        <end position="73"/>
    </location>
</feature>
<dbReference type="Proteomes" id="UP000735302">
    <property type="component" value="Unassembled WGS sequence"/>
</dbReference>
<proteinExistence type="predicted"/>
<comment type="caution">
    <text evidence="2">The sequence shown here is derived from an EMBL/GenBank/DDBJ whole genome shotgun (WGS) entry which is preliminary data.</text>
</comment>
<gene>
    <name evidence="2" type="ORF">PoB_006604400</name>
</gene>
<evidence type="ECO:0000313" key="2">
    <source>
        <dbReference type="EMBL" id="GFO39539.1"/>
    </source>
</evidence>
<organism evidence="2 3">
    <name type="scientific">Plakobranchus ocellatus</name>
    <dbReference type="NCBI Taxonomy" id="259542"/>
    <lineage>
        <taxon>Eukaryota</taxon>
        <taxon>Metazoa</taxon>
        <taxon>Spiralia</taxon>
        <taxon>Lophotrochozoa</taxon>
        <taxon>Mollusca</taxon>
        <taxon>Gastropoda</taxon>
        <taxon>Heterobranchia</taxon>
        <taxon>Euthyneura</taxon>
        <taxon>Panpulmonata</taxon>
        <taxon>Sacoglossa</taxon>
        <taxon>Placobranchoidea</taxon>
        <taxon>Plakobranchidae</taxon>
        <taxon>Plakobranchus</taxon>
    </lineage>
</organism>
<evidence type="ECO:0000313" key="3">
    <source>
        <dbReference type="Proteomes" id="UP000735302"/>
    </source>
</evidence>
<dbReference type="AlphaFoldDB" id="A0AAV4D5W5"/>
<protein>
    <submittedName>
        <fullName evidence="2">Uncharacterized protein</fullName>
    </submittedName>
</protein>
<evidence type="ECO:0000256" key="1">
    <source>
        <dbReference type="SAM" id="MobiDB-lite"/>
    </source>
</evidence>
<keyword evidence="3" id="KW-1185">Reference proteome</keyword>